<protein>
    <submittedName>
        <fullName evidence="1">Uncharacterized protein</fullName>
    </submittedName>
</protein>
<dbReference type="Proteomes" id="UP000027604">
    <property type="component" value="Chromosome I"/>
</dbReference>
<dbReference type="RefSeq" id="WP_038495442.1">
    <property type="nucleotide sequence ID" value="NZ_BCTH01000016.1"/>
</dbReference>
<reference evidence="1 2" key="1">
    <citation type="journal article" date="2015" name="Genome Announc.">
        <title>Genome Sequence of Mushroom Soft-Rot Pathogen Janthinobacterium agaricidamnosum.</title>
        <authorList>
            <person name="Graupner K."/>
            <person name="Lackner G."/>
            <person name="Hertweck C."/>
        </authorList>
    </citation>
    <scope>NUCLEOTIDE SEQUENCE [LARGE SCALE GENOMIC DNA]</scope>
    <source>
        <strain evidence="2">NBRC 102515 / DSM 9628</strain>
    </source>
</reference>
<keyword evidence="2" id="KW-1185">Reference proteome</keyword>
<dbReference type="OrthoDB" id="8706626at2"/>
<accession>W0VBL5</accession>
<dbReference type="PATRIC" id="fig|1349767.4.peg.719"/>
<dbReference type="KEGG" id="jag:GJA_4143"/>
<evidence type="ECO:0000313" key="1">
    <source>
        <dbReference type="EMBL" id="CDG84753.1"/>
    </source>
</evidence>
<name>W0VBL5_9BURK</name>
<sequence>MNDKAANSAYWDDWQREALEAGVAAPLATLGMEVLRAHRKNRWPKEFLGREDDGPHMLTMCLEEPAETELFFIENLYPYDTALIEATRLRLKLA</sequence>
<dbReference type="HOGENOM" id="CLU_2382254_0_0_4"/>
<dbReference type="AlphaFoldDB" id="W0VBL5"/>
<dbReference type="STRING" id="1349767.GJA_4143"/>
<dbReference type="EMBL" id="HG322949">
    <property type="protein sequence ID" value="CDG84753.1"/>
    <property type="molecule type" value="Genomic_DNA"/>
</dbReference>
<gene>
    <name evidence="1" type="ORF">GJA_4143</name>
</gene>
<organism evidence="1 2">
    <name type="scientific">Janthinobacterium agaricidamnosum NBRC 102515 = DSM 9628</name>
    <dbReference type="NCBI Taxonomy" id="1349767"/>
    <lineage>
        <taxon>Bacteria</taxon>
        <taxon>Pseudomonadati</taxon>
        <taxon>Pseudomonadota</taxon>
        <taxon>Betaproteobacteria</taxon>
        <taxon>Burkholderiales</taxon>
        <taxon>Oxalobacteraceae</taxon>
        <taxon>Janthinobacterium</taxon>
    </lineage>
</organism>
<proteinExistence type="predicted"/>
<evidence type="ECO:0000313" key="2">
    <source>
        <dbReference type="Proteomes" id="UP000027604"/>
    </source>
</evidence>